<dbReference type="OrthoDB" id="8420682at2"/>
<gene>
    <name evidence="1" type="ORF">E4K66_35835</name>
</gene>
<organism evidence="1 2">
    <name type="scientific">Bradyrhizobium frederickii</name>
    <dbReference type="NCBI Taxonomy" id="2560054"/>
    <lineage>
        <taxon>Bacteria</taxon>
        <taxon>Pseudomonadati</taxon>
        <taxon>Pseudomonadota</taxon>
        <taxon>Alphaproteobacteria</taxon>
        <taxon>Hyphomicrobiales</taxon>
        <taxon>Nitrobacteraceae</taxon>
        <taxon>Bradyrhizobium</taxon>
    </lineage>
</organism>
<dbReference type="Proteomes" id="UP000298225">
    <property type="component" value="Unassembled WGS sequence"/>
</dbReference>
<dbReference type="AlphaFoldDB" id="A0A4Y9KR16"/>
<proteinExistence type="predicted"/>
<protein>
    <submittedName>
        <fullName evidence="1">Uncharacterized protein</fullName>
    </submittedName>
</protein>
<evidence type="ECO:0000313" key="1">
    <source>
        <dbReference type="EMBL" id="TFV30283.1"/>
    </source>
</evidence>
<keyword evidence="2" id="KW-1185">Reference proteome</keyword>
<accession>A0A4Y9KR16</accession>
<comment type="caution">
    <text evidence="1">The sequence shown here is derived from an EMBL/GenBank/DDBJ whole genome shotgun (WGS) entry which is preliminary data.</text>
</comment>
<dbReference type="RefSeq" id="WP_126261874.1">
    <property type="nucleotide sequence ID" value="NZ_SPQU01000036.1"/>
</dbReference>
<name>A0A4Y9KR16_9BRAD</name>
<sequence length="99" mass="11436">MQAGTMILYTYSREAEPNEDRWKDTGIPSFFFAELEEVRQVVLELREEVASEEEKEPSWSPVRIERIELLAPTAQNVLTLLNEGIGPLIQRYEIVEIIA</sequence>
<dbReference type="EMBL" id="SPQU01000036">
    <property type="protein sequence ID" value="TFV30283.1"/>
    <property type="molecule type" value="Genomic_DNA"/>
</dbReference>
<reference evidence="1 2" key="1">
    <citation type="submission" date="2019-03" db="EMBL/GenBank/DDBJ databases">
        <title>Bradyrhizobium strains diversity isolated from Chamaecrista fasciculata.</title>
        <authorList>
            <person name="Urquiaga M.C.O."/>
            <person name="Hungria M."/>
            <person name="Delamuta J.R.M."/>
        </authorList>
    </citation>
    <scope>NUCLEOTIDE SEQUENCE [LARGE SCALE GENOMIC DNA]</scope>
    <source>
        <strain evidence="1 2">CNPSo 3424</strain>
    </source>
</reference>
<evidence type="ECO:0000313" key="2">
    <source>
        <dbReference type="Proteomes" id="UP000298225"/>
    </source>
</evidence>